<dbReference type="EMBL" id="JAWDID010000028">
    <property type="protein sequence ID" value="MDU0341791.1"/>
    <property type="molecule type" value="Genomic_DNA"/>
</dbReference>
<proteinExistence type="predicted"/>
<dbReference type="Proteomes" id="UP001254257">
    <property type="component" value="Unassembled WGS sequence"/>
</dbReference>
<comment type="caution">
    <text evidence="1">The sequence shown here is derived from an EMBL/GenBank/DDBJ whole genome shotgun (WGS) entry which is preliminary data.</text>
</comment>
<evidence type="ECO:0000313" key="2">
    <source>
        <dbReference type="Proteomes" id="UP001254257"/>
    </source>
</evidence>
<organism evidence="1 2">
    <name type="scientific">Bosea rubneri</name>
    <dbReference type="NCBI Taxonomy" id="3075434"/>
    <lineage>
        <taxon>Bacteria</taxon>
        <taxon>Pseudomonadati</taxon>
        <taxon>Pseudomonadota</taxon>
        <taxon>Alphaproteobacteria</taxon>
        <taxon>Hyphomicrobiales</taxon>
        <taxon>Boseaceae</taxon>
        <taxon>Bosea</taxon>
    </lineage>
</organism>
<reference evidence="1 2" key="1">
    <citation type="submission" date="2023-09" db="EMBL/GenBank/DDBJ databases">
        <title>Whole genome shotgun sequencing (WGS) of Bosea sp. ZW T0_25, isolated from stored onions (Allium cepa).</title>
        <authorList>
            <person name="Stoll D.A."/>
            <person name="Huch M."/>
        </authorList>
    </citation>
    <scope>NUCLEOTIDE SEQUENCE [LARGE SCALE GENOMIC DNA]</scope>
    <source>
        <strain evidence="1 2">ZW T0_25</strain>
    </source>
</reference>
<dbReference type="PROSITE" id="PS51257">
    <property type="entry name" value="PROKAR_LIPOPROTEIN"/>
    <property type="match status" value="1"/>
</dbReference>
<dbReference type="RefSeq" id="WP_316019603.1">
    <property type="nucleotide sequence ID" value="NZ_JAWDID010000028.1"/>
</dbReference>
<sequence>MTSIRMIGLVFLTGIVLSGCQTSQSRQEELAAICANPVNRQPQNFYFDECQALYPSSDRALQKDYRLGAPAGR</sequence>
<evidence type="ECO:0008006" key="3">
    <source>
        <dbReference type="Google" id="ProtNLM"/>
    </source>
</evidence>
<accession>A0ABU3SAH4</accession>
<name>A0ABU3SAH4_9HYPH</name>
<evidence type="ECO:0000313" key="1">
    <source>
        <dbReference type="EMBL" id="MDU0341791.1"/>
    </source>
</evidence>
<keyword evidence="2" id="KW-1185">Reference proteome</keyword>
<gene>
    <name evidence="1" type="ORF">RKE40_17960</name>
</gene>
<protein>
    <recommendedName>
        <fullName evidence="3">Entry exclusion lipoprotein TrbK</fullName>
    </recommendedName>
</protein>